<dbReference type="Pfam" id="PF21350">
    <property type="entry name" value="Cas6_I-A"/>
    <property type="match status" value="1"/>
</dbReference>
<dbReference type="InterPro" id="IPR049435">
    <property type="entry name" value="Cas_Cas6_C"/>
</dbReference>
<dbReference type="InterPro" id="IPR010156">
    <property type="entry name" value="CRISPR-assoc_prot_Cas6"/>
</dbReference>
<comment type="caution">
    <text evidence="6">The sequence shown here is derived from an EMBL/GenBank/DDBJ whole genome shotgun (WGS) entry which is preliminary data.</text>
</comment>
<dbReference type="Pfam" id="PF01881">
    <property type="entry name" value="Cas_Cas6_C"/>
    <property type="match status" value="1"/>
</dbReference>
<evidence type="ECO:0000313" key="7">
    <source>
        <dbReference type="Proteomes" id="UP000199663"/>
    </source>
</evidence>
<dbReference type="Gene3D" id="3.30.70.1900">
    <property type="match status" value="1"/>
</dbReference>
<dbReference type="CDD" id="cd21140">
    <property type="entry name" value="Cas6_I-like"/>
    <property type="match status" value="1"/>
</dbReference>
<feature type="domain" description="CRISPR associated protein Cas6 C-terminal" evidence="5">
    <location>
        <begin position="133"/>
        <end position="259"/>
    </location>
</feature>
<dbReference type="PANTHER" id="PTHR36984">
    <property type="entry name" value="CRISPR-ASSOCIATED ENDORIBONUCLEASE CAS6 1"/>
    <property type="match status" value="1"/>
</dbReference>
<name>A0A1H3RUN0_9BACT</name>
<evidence type="ECO:0000256" key="2">
    <source>
        <dbReference type="ARBA" id="ARBA00022884"/>
    </source>
</evidence>
<evidence type="ECO:0000259" key="5">
    <source>
        <dbReference type="Pfam" id="PF01881"/>
    </source>
</evidence>
<gene>
    <name evidence="6" type="ORF">SAMN05444412_109138</name>
</gene>
<dbReference type="InterPro" id="IPR045747">
    <property type="entry name" value="CRISPR-assoc_prot_Cas6_N_sf"/>
</dbReference>
<evidence type="ECO:0000256" key="3">
    <source>
        <dbReference type="ARBA" id="ARBA00023118"/>
    </source>
</evidence>
<dbReference type="EMBL" id="FNQC01000009">
    <property type="protein sequence ID" value="SDZ29416.1"/>
    <property type="molecule type" value="Genomic_DNA"/>
</dbReference>
<keyword evidence="3" id="KW-0051">Antiviral defense</keyword>
<reference evidence="6 7" key="1">
    <citation type="submission" date="2016-10" db="EMBL/GenBank/DDBJ databases">
        <authorList>
            <person name="Varghese N."/>
            <person name="Submissions S."/>
        </authorList>
    </citation>
    <scope>NUCLEOTIDE SEQUENCE [LARGE SCALE GENOMIC DNA]</scope>
    <source>
        <strain evidence="6 7">DSM 17997</strain>
    </source>
</reference>
<organism evidence="6 7">
    <name type="scientific">Rhodonellum ikkaensis</name>
    <dbReference type="NCBI Taxonomy" id="336829"/>
    <lineage>
        <taxon>Bacteria</taxon>
        <taxon>Pseudomonadati</taxon>
        <taxon>Bacteroidota</taxon>
        <taxon>Cytophagia</taxon>
        <taxon>Cytophagales</taxon>
        <taxon>Cytophagaceae</taxon>
        <taxon>Rhodonellum</taxon>
    </lineage>
</organism>
<comment type="function">
    <text evidence="4">CRISPR (clustered regularly interspaced short palindromic repeat), is an adaptive immune system that provides protection against mobile genetic elements (viruses, transposable elements and conjugative plasmids). CRISPR clusters contain sequences complementary to antecedent mobile elements and target invading nucleic acids. CRISPR clusters are transcribed and processed into CRISPR RNA (crRNA).</text>
</comment>
<accession>A0A1H3RUN0</accession>
<evidence type="ECO:0000313" key="6">
    <source>
        <dbReference type="EMBL" id="SDZ29416.1"/>
    </source>
</evidence>
<protein>
    <recommendedName>
        <fullName evidence="4">CRISPR-associated endoribonuclease</fullName>
    </recommendedName>
</protein>
<keyword evidence="7" id="KW-1185">Reference proteome</keyword>
<proteinExistence type="inferred from homology"/>
<comment type="similarity">
    <text evidence="1 4">Belongs to the CRISPR-associated protein Cas6/Cse3/CasE family.</text>
</comment>
<dbReference type="PANTHER" id="PTHR36984:SF1">
    <property type="entry name" value="CRISPR-ASSOCIATED ENDORIBONUCLEASE CAS6 1"/>
    <property type="match status" value="1"/>
</dbReference>
<dbReference type="RefSeq" id="WP_019598347.1">
    <property type="nucleotide sequence ID" value="NZ_FNQC01000009.1"/>
</dbReference>
<evidence type="ECO:0000256" key="1">
    <source>
        <dbReference type="ARBA" id="ARBA00005937"/>
    </source>
</evidence>
<sequence>MQFLLQLQRIGKSGFLPLNYQYELSSAIYKVLEQADAEYSQFLHFEGYQYENKHYKPFTFSLLKFDNFIIHPEFNRLEHTGTNVTLDIRFAVDRAAEGFIRGLFLNQKIGLGDKLSQVDYEVVRIEAAAPVYFSDEMQYSCLSPVFLSAVRKDGGADYLSPEDERYSCVFKTNLLRRFLSFHPEVVGLKDLDSYCPEISFSLIGKPKKKGITLKSFSEKPIKVIGYQFDFKLKASPILQELGYYGGFGSKNAMGFGCVGVLA</sequence>
<evidence type="ECO:0000256" key="4">
    <source>
        <dbReference type="PIRNR" id="PIRNR005054"/>
    </source>
</evidence>
<dbReference type="Gene3D" id="3.30.70.1890">
    <property type="match status" value="1"/>
</dbReference>
<dbReference type="NCBIfam" id="TIGR01877">
    <property type="entry name" value="cas_cas6"/>
    <property type="match status" value="1"/>
</dbReference>
<dbReference type="PIRSF" id="PIRSF005054">
    <property type="entry name" value="PF1131"/>
    <property type="match status" value="1"/>
</dbReference>
<dbReference type="Proteomes" id="UP000199663">
    <property type="component" value="Unassembled WGS sequence"/>
</dbReference>
<keyword evidence="2" id="KW-0694">RNA-binding</keyword>